<name>A0A9R0IW31_SPIOL</name>
<dbReference type="PANTHER" id="PTHR33065">
    <property type="entry name" value="OS07G0486400 PROTEIN"/>
    <property type="match status" value="1"/>
</dbReference>
<gene>
    <name evidence="3" type="primary">LOC110795893</name>
</gene>
<protein>
    <recommendedName>
        <fullName evidence="1">DUF6598 domain-containing protein</fullName>
    </recommendedName>
</protein>
<evidence type="ECO:0000313" key="2">
    <source>
        <dbReference type="Proteomes" id="UP000813463"/>
    </source>
</evidence>
<dbReference type="Proteomes" id="UP000813463">
    <property type="component" value="Chromosome 1"/>
</dbReference>
<dbReference type="Pfam" id="PF20241">
    <property type="entry name" value="DUF6598"/>
    <property type="match status" value="1"/>
</dbReference>
<dbReference type="KEGG" id="soe:110795893"/>
<evidence type="ECO:0000259" key="1">
    <source>
        <dbReference type="Pfam" id="PF20241"/>
    </source>
</evidence>
<feature type="domain" description="DUF6598" evidence="1">
    <location>
        <begin position="1"/>
        <end position="250"/>
    </location>
</feature>
<dbReference type="AlphaFoldDB" id="A0A9R0IW31"/>
<organism evidence="2 3">
    <name type="scientific">Spinacia oleracea</name>
    <name type="common">Spinach</name>
    <dbReference type="NCBI Taxonomy" id="3562"/>
    <lineage>
        <taxon>Eukaryota</taxon>
        <taxon>Viridiplantae</taxon>
        <taxon>Streptophyta</taxon>
        <taxon>Embryophyta</taxon>
        <taxon>Tracheophyta</taxon>
        <taxon>Spermatophyta</taxon>
        <taxon>Magnoliopsida</taxon>
        <taxon>eudicotyledons</taxon>
        <taxon>Gunneridae</taxon>
        <taxon>Pentapetalae</taxon>
        <taxon>Caryophyllales</taxon>
        <taxon>Chenopodiaceae</taxon>
        <taxon>Chenopodioideae</taxon>
        <taxon>Anserineae</taxon>
        <taxon>Spinacia</taxon>
    </lineage>
</organism>
<reference evidence="3" key="2">
    <citation type="submission" date="2025-08" db="UniProtKB">
        <authorList>
            <consortium name="RefSeq"/>
        </authorList>
    </citation>
    <scope>IDENTIFICATION</scope>
    <source>
        <tissue evidence="3">Leaf</tissue>
    </source>
</reference>
<dbReference type="PANTHER" id="PTHR33065:SF88">
    <property type="entry name" value="OS11G0104220 PROTEIN"/>
    <property type="match status" value="1"/>
</dbReference>
<sequence length="256" mass="29587">MVEVFSVFIGRRKPEDLNLYGMINFIGCGEFTNLFHREKENPYHLPIGTNFIQLEGPNPNRGLKIGYDRFFLYIDLQDVEGHLIIKGCIDSCYEFVERYKHWFDRHHCSVVQSANMDIFAALHYNIISNPVTAKLKVHFFFKEAATSNSSQDVCRISGSMVAFHSKYDYTTEYEKRYYRSVLFECPESCPLIRQEGVDFEMELSRVLVTVPTDCSLLIAVDLSCGIGLTTERLEETVEFQICDSSKEIRVEGFTLM</sequence>
<reference evidence="2" key="1">
    <citation type="journal article" date="2021" name="Nat. Commun.">
        <title>Genomic analyses provide insights into spinach domestication and the genetic basis of agronomic traits.</title>
        <authorList>
            <person name="Cai X."/>
            <person name="Sun X."/>
            <person name="Xu C."/>
            <person name="Sun H."/>
            <person name="Wang X."/>
            <person name="Ge C."/>
            <person name="Zhang Z."/>
            <person name="Wang Q."/>
            <person name="Fei Z."/>
            <person name="Jiao C."/>
            <person name="Wang Q."/>
        </authorList>
    </citation>
    <scope>NUCLEOTIDE SEQUENCE [LARGE SCALE GENOMIC DNA]</scope>
    <source>
        <strain evidence="2">cv. Varoflay</strain>
    </source>
</reference>
<evidence type="ECO:0000313" key="3">
    <source>
        <dbReference type="RefSeq" id="XP_021856626.2"/>
    </source>
</evidence>
<dbReference type="GeneID" id="110795893"/>
<dbReference type="InterPro" id="IPR046533">
    <property type="entry name" value="DUF6598"/>
</dbReference>
<dbReference type="RefSeq" id="XP_021856626.2">
    <property type="nucleotide sequence ID" value="XM_022000934.2"/>
</dbReference>
<keyword evidence="2" id="KW-1185">Reference proteome</keyword>
<accession>A0A9R0IW31</accession>
<proteinExistence type="predicted"/>